<proteinExistence type="predicted"/>
<sequence>MGSPFSSETRQALNETRNTRPLARSSRKHERLGRFGGEVYSRIFWFDFSFSCLNSMAFCEFGCWFFLISVFFDAYDSHFPGLAGPVLVSGVANGVRVSSGSVEQCVDPIEVLEKATVSSFDHLLPSDADGPAAQQIKQLNTELLMLRRELLGKGVHSSPNSAVAVAPAAARTGKPPSPSSWKDVVSADSSGVMSDNPMISRAESVAGSSFGSKDGANMFSILQQMEDGESQKGVDSGDDLESLPTEEEFVAGLTHAVIVTFPVPKKRGRGRKEFENVHVWVALVHLGDVGFWSGIKEQNQFEADFACMQTNTVFCLLVNGLASGEGSKSSPLQFGSTTPDGIQVVKNEFWHQATQFWKPKDSTTPFVVAMLVIIFSIFIIFCLCWMCTHGHPQEEAGPEPEVELAVEELAGAGPAAVVGLDLAVISLFPLLPFMSDGPVGFGGSECLICLEQFVHGENLAIPVALAFDHTSLCSWLWLLFLTQTRKLPGM</sequence>
<dbReference type="Proteomes" id="UP001062846">
    <property type="component" value="Chromosome 2"/>
</dbReference>
<accession>A0ACC0PWJ6</accession>
<dbReference type="EMBL" id="CM046389">
    <property type="protein sequence ID" value="KAI8569536.1"/>
    <property type="molecule type" value="Genomic_DNA"/>
</dbReference>
<protein>
    <submittedName>
        <fullName evidence="1">Uncharacterized protein</fullName>
    </submittedName>
</protein>
<reference evidence="1" key="1">
    <citation type="submission" date="2022-02" db="EMBL/GenBank/DDBJ databases">
        <title>Plant Genome Project.</title>
        <authorList>
            <person name="Zhang R.-G."/>
        </authorList>
    </citation>
    <scope>NUCLEOTIDE SEQUENCE</scope>
    <source>
        <strain evidence="1">AT1</strain>
    </source>
</reference>
<gene>
    <name evidence="1" type="ORF">RHMOL_Rhmol02G0286200</name>
</gene>
<keyword evidence="2" id="KW-1185">Reference proteome</keyword>
<name>A0ACC0PWJ6_RHOML</name>
<comment type="caution">
    <text evidence="1">The sequence shown here is derived from an EMBL/GenBank/DDBJ whole genome shotgun (WGS) entry which is preliminary data.</text>
</comment>
<organism evidence="1 2">
    <name type="scientific">Rhododendron molle</name>
    <name type="common">Chinese azalea</name>
    <name type="synonym">Azalea mollis</name>
    <dbReference type="NCBI Taxonomy" id="49168"/>
    <lineage>
        <taxon>Eukaryota</taxon>
        <taxon>Viridiplantae</taxon>
        <taxon>Streptophyta</taxon>
        <taxon>Embryophyta</taxon>
        <taxon>Tracheophyta</taxon>
        <taxon>Spermatophyta</taxon>
        <taxon>Magnoliopsida</taxon>
        <taxon>eudicotyledons</taxon>
        <taxon>Gunneridae</taxon>
        <taxon>Pentapetalae</taxon>
        <taxon>asterids</taxon>
        <taxon>Ericales</taxon>
        <taxon>Ericaceae</taxon>
        <taxon>Ericoideae</taxon>
        <taxon>Rhodoreae</taxon>
        <taxon>Rhododendron</taxon>
    </lineage>
</organism>
<evidence type="ECO:0000313" key="2">
    <source>
        <dbReference type="Proteomes" id="UP001062846"/>
    </source>
</evidence>
<evidence type="ECO:0000313" key="1">
    <source>
        <dbReference type="EMBL" id="KAI8569536.1"/>
    </source>
</evidence>